<proteinExistence type="predicted"/>
<feature type="non-terminal residue" evidence="1">
    <location>
        <position position="1"/>
    </location>
</feature>
<accession>A0A6S7JKH7</accession>
<evidence type="ECO:0000313" key="2">
    <source>
        <dbReference type="Proteomes" id="UP001152795"/>
    </source>
</evidence>
<organism evidence="1 2">
    <name type="scientific">Paramuricea clavata</name>
    <name type="common">Red gorgonian</name>
    <name type="synonym">Violescent sea-whip</name>
    <dbReference type="NCBI Taxonomy" id="317549"/>
    <lineage>
        <taxon>Eukaryota</taxon>
        <taxon>Metazoa</taxon>
        <taxon>Cnidaria</taxon>
        <taxon>Anthozoa</taxon>
        <taxon>Octocorallia</taxon>
        <taxon>Malacalcyonacea</taxon>
        <taxon>Plexauridae</taxon>
        <taxon>Paramuricea</taxon>
    </lineage>
</organism>
<protein>
    <submittedName>
        <fullName evidence="1">Uncharacterized protein</fullName>
    </submittedName>
</protein>
<comment type="caution">
    <text evidence="1">The sequence shown here is derived from an EMBL/GenBank/DDBJ whole genome shotgun (WGS) entry which is preliminary data.</text>
</comment>
<dbReference type="EMBL" id="CACRXK020017850">
    <property type="protein sequence ID" value="CAB4031727.1"/>
    <property type="molecule type" value="Genomic_DNA"/>
</dbReference>
<gene>
    <name evidence="1" type="ORF">PACLA_8A061191</name>
</gene>
<dbReference type="Proteomes" id="UP001152795">
    <property type="component" value="Unassembled WGS sequence"/>
</dbReference>
<reference evidence="1" key="1">
    <citation type="submission" date="2020-04" db="EMBL/GenBank/DDBJ databases">
        <authorList>
            <person name="Alioto T."/>
            <person name="Alioto T."/>
            <person name="Gomez Garrido J."/>
        </authorList>
    </citation>
    <scope>NUCLEOTIDE SEQUENCE</scope>
    <source>
        <strain evidence="1">A484AB</strain>
    </source>
</reference>
<keyword evidence="2" id="KW-1185">Reference proteome</keyword>
<dbReference type="AlphaFoldDB" id="A0A6S7JKH7"/>
<evidence type="ECO:0000313" key="1">
    <source>
        <dbReference type="EMBL" id="CAB4031727.1"/>
    </source>
</evidence>
<sequence length="107" mass="11793">HNTVNASSKISGDGIRAVSMEYNTNEEFAGEAKENSTMNEQEGRNTEIDLVEVYDDRVKEENSSSTDDLGDEIIQDDVAFNIGCEGHVRSLIAKFSSLKAVKCDFVI</sequence>
<name>A0A6S7JKH7_PARCT</name>